<name>A0A1T4XK16_9FIRM</name>
<evidence type="ECO:0000313" key="3">
    <source>
        <dbReference type="Proteomes" id="UP000190286"/>
    </source>
</evidence>
<protein>
    <submittedName>
        <fullName evidence="2">Uncharacterized protein</fullName>
    </submittedName>
</protein>
<proteinExistence type="predicted"/>
<evidence type="ECO:0000256" key="1">
    <source>
        <dbReference type="SAM" id="MobiDB-lite"/>
    </source>
</evidence>
<organism evidence="2 3">
    <name type="scientific">Gemmiger formicilis</name>
    <dbReference type="NCBI Taxonomy" id="745368"/>
    <lineage>
        <taxon>Bacteria</taxon>
        <taxon>Bacillati</taxon>
        <taxon>Bacillota</taxon>
        <taxon>Clostridia</taxon>
        <taxon>Eubacteriales</taxon>
        <taxon>Gemmiger</taxon>
    </lineage>
</organism>
<dbReference type="STRING" id="745368.SAMN02745178_01970"/>
<dbReference type="EMBL" id="FUYF01000011">
    <property type="protein sequence ID" value="SKA89816.1"/>
    <property type="molecule type" value="Genomic_DNA"/>
</dbReference>
<feature type="region of interest" description="Disordered" evidence="1">
    <location>
        <begin position="1"/>
        <end position="21"/>
    </location>
</feature>
<evidence type="ECO:0000313" key="2">
    <source>
        <dbReference type="EMBL" id="SKA89816.1"/>
    </source>
</evidence>
<reference evidence="2 3" key="1">
    <citation type="submission" date="2017-02" db="EMBL/GenBank/DDBJ databases">
        <authorList>
            <person name="Peterson S.W."/>
        </authorList>
    </citation>
    <scope>NUCLEOTIDE SEQUENCE [LARGE SCALE GENOMIC DNA]</scope>
    <source>
        <strain evidence="2 3">ATCC 27749</strain>
    </source>
</reference>
<feature type="compositionally biased region" description="Basic and acidic residues" evidence="1">
    <location>
        <begin position="170"/>
        <end position="187"/>
    </location>
</feature>
<keyword evidence="3" id="KW-1185">Reference proteome</keyword>
<dbReference type="Proteomes" id="UP000190286">
    <property type="component" value="Unassembled WGS sequence"/>
</dbReference>
<sequence>MTAPGTFRPAAPSPAPGMPGPCRYRKQLSGSMRSIDPYTVGADSISARGSMRQRKPRGGVKTAWRRTTSAASQQSWPAHAVVCPAGANIVRSPVSLRSTVVPRLQPRTSLRFAVHGCHVGSGLDRSGNLPSGSPFPGAAHVGAAYMRPAGVRKTGARGPGRGPGMPGPYRHMEQSRDKNVRSFHEQI</sequence>
<accession>A0A1T4XK16</accession>
<dbReference type="AlphaFoldDB" id="A0A1T4XK16"/>
<feature type="region of interest" description="Disordered" evidence="1">
    <location>
        <begin position="151"/>
        <end position="187"/>
    </location>
</feature>
<gene>
    <name evidence="2" type="ORF">SAMN02745178_01970</name>
</gene>